<dbReference type="EMBL" id="QKXF01000246">
    <property type="protein sequence ID" value="RQM13603.1"/>
    <property type="molecule type" value="Genomic_DNA"/>
</dbReference>
<keyword evidence="11" id="KW-1185">Reference proteome</keyword>
<dbReference type="PANTHER" id="PTHR24058:SF130">
    <property type="entry name" value="SERINE_THREONINE PROTEIN KINASES-RELATED"/>
    <property type="match status" value="1"/>
</dbReference>
<feature type="compositionally biased region" description="Basic and acidic residues" evidence="7">
    <location>
        <begin position="146"/>
        <end position="157"/>
    </location>
</feature>
<keyword evidence="5 6" id="KW-0067">ATP-binding</keyword>
<dbReference type="VEuPathDB" id="FungiDB:DD237_005976"/>
<evidence type="ECO:0000313" key="12">
    <source>
        <dbReference type="Proteomes" id="UP000286097"/>
    </source>
</evidence>
<dbReference type="Gene3D" id="3.30.200.20">
    <property type="entry name" value="Phosphorylase Kinase, domain 1"/>
    <property type="match status" value="1"/>
</dbReference>
<dbReference type="InterPro" id="IPR050494">
    <property type="entry name" value="Ser_Thr_dual-spec_kinase"/>
</dbReference>
<comment type="caution">
    <text evidence="9">The sequence shown here is derived from an EMBL/GenBank/DDBJ whole genome shotgun (WGS) entry which is preliminary data.</text>
</comment>
<dbReference type="PROSITE" id="PS50011">
    <property type="entry name" value="PROTEIN_KINASE_DOM"/>
    <property type="match status" value="1"/>
</dbReference>
<evidence type="ECO:0000256" key="4">
    <source>
        <dbReference type="ARBA" id="ARBA00022777"/>
    </source>
</evidence>
<keyword evidence="1" id="KW-0723">Serine/threonine-protein kinase</keyword>
<evidence type="ECO:0000256" key="7">
    <source>
        <dbReference type="SAM" id="MobiDB-lite"/>
    </source>
</evidence>
<name>A0A3M6VB78_9STRA</name>
<dbReference type="SUPFAM" id="SSF56112">
    <property type="entry name" value="Protein kinase-like (PK-like)"/>
    <property type="match status" value="1"/>
</dbReference>
<keyword evidence="3 6" id="KW-0547">Nucleotide-binding</keyword>
<dbReference type="InterPro" id="IPR011009">
    <property type="entry name" value="Kinase-like_dom_sf"/>
</dbReference>
<evidence type="ECO:0000313" key="9">
    <source>
        <dbReference type="EMBL" id="RMX64268.1"/>
    </source>
</evidence>
<feature type="binding site" evidence="6">
    <location>
        <position position="45"/>
    </location>
    <ligand>
        <name>ATP</name>
        <dbReference type="ChEBI" id="CHEBI:30616"/>
    </ligand>
</feature>
<dbReference type="PANTHER" id="PTHR24058">
    <property type="entry name" value="DUAL SPECIFICITY PROTEIN KINASE"/>
    <property type="match status" value="1"/>
</dbReference>
<keyword evidence="4" id="KW-0418">Kinase</keyword>
<dbReference type="EMBL" id="QLLG01000325">
    <property type="protein sequence ID" value="RMX64268.1"/>
    <property type="molecule type" value="Genomic_DNA"/>
</dbReference>
<evidence type="ECO:0000313" key="10">
    <source>
        <dbReference type="EMBL" id="RQM13603.1"/>
    </source>
</evidence>
<dbReference type="Gene3D" id="1.10.510.10">
    <property type="entry name" value="Transferase(Phosphotransferase) domain 1"/>
    <property type="match status" value="2"/>
</dbReference>
<dbReference type="PROSITE" id="PS00107">
    <property type="entry name" value="PROTEIN_KINASE_ATP"/>
    <property type="match status" value="1"/>
</dbReference>
<evidence type="ECO:0000259" key="8">
    <source>
        <dbReference type="PROSITE" id="PS50011"/>
    </source>
</evidence>
<sequence length="495" mass="55346">MQTLVEGQTLLHNGRYRFLRRIGSGTFAVIMRALDMQQQRHVAIKCVRQHELNALGEREAATLRQINEHDMDEACAVVRLLETFEEQGHFCLVLELLGPPVLDVERWGPWRQAPPGEARVIKRTLQLFKRKRRRSLVPDASTESLDGQRDQERDTMGKDLTVVTPPLSLIDVRQMAVHLCGALAFLHDQGLIHADVKPENVVHSGAEAPVGSAPFPSPCSSPVKLVDFGNCLDASELVAYANEHVRDGYDVQTVTYRAPEVAAGLLLCSAMDMWSLGCLLLECVSGRPLFKLPPLEVPVQERTDVIHLENGDLLKQIECVVMNGLSLDTACAPYQSAARYKERSVDDSKGAGIHKEPELLTPLQVRLEAAAPGNRQFHDFIYKLLDVNPATRITAKRALFHPFLQAFFPFGTVFAQLNACERNREREITVGIVPSARKRKAQQSLPRGGATQERFDRVRKKLSAERAASARTKDLRQVLKIIPRDMSGRFPLSPR</sequence>
<dbReference type="InterPro" id="IPR000719">
    <property type="entry name" value="Prot_kinase_dom"/>
</dbReference>
<reference evidence="11 12" key="1">
    <citation type="submission" date="2018-06" db="EMBL/GenBank/DDBJ databases">
        <title>Comparative genomics of downy mildews reveals potential adaptations to biotrophy.</title>
        <authorList>
            <person name="Fletcher K."/>
            <person name="Klosterman S.J."/>
            <person name="Derevnina L."/>
            <person name="Martin F."/>
            <person name="Koike S."/>
            <person name="Reyes Chin-Wo S."/>
            <person name="Mou B."/>
            <person name="Michelmore R."/>
        </authorList>
    </citation>
    <scope>NUCLEOTIDE SEQUENCE [LARGE SCALE GENOMIC DNA]</scope>
    <source>
        <strain evidence="10 12">R13</strain>
        <strain evidence="9 11">R14</strain>
    </source>
</reference>
<organism evidence="9 11">
    <name type="scientific">Peronospora effusa</name>
    <dbReference type="NCBI Taxonomy" id="542832"/>
    <lineage>
        <taxon>Eukaryota</taxon>
        <taxon>Sar</taxon>
        <taxon>Stramenopiles</taxon>
        <taxon>Oomycota</taxon>
        <taxon>Peronosporomycetes</taxon>
        <taxon>Peronosporales</taxon>
        <taxon>Peronosporaceae</taxon>
        <taxon>Peronospora</taxon>
    </lineage>
</organism>
<dbReference type="Pfam" id="PF00069">
    <property type="entry name" value="Pkinase"/>
    <property type="match status" value="2"/>
</dbReference>
<protein>
    <recommendedName>
        <fullName evidence="8">Protein kinase domain-containing protein</fullName>
    </recommendedName>
</protein>
<dbReference type="GO" id="GO:0005524">
    <property type="term" value="F:ATP binding"/>
    <property type="evidence" value="ECO:0007669"/>
    <property type="project" value="UniProtKB-UniRule"/>
</dbReference>
<dbReference type="InterPro" id="IPR017441">
    <property type="entry name" value="Protein_kinase_ATP_BS"/>
</dbReference>
<gene>
    <name evidence="10" type="ORF">DD237_005976</name>
    <name evidence="9" type="ORF">DD238_005369</name>
</gene>
<feature type="domain" description="Protein kinase" evidence="8">
    <location>
        <begin position="16"/>
        <end position="404"/>
    </location>
</feature>
<dbReference type="STRING" id="542832.A0A3M6VB78"/>
<dbReference type="Proteomes" id="UP000282087">
    <property type="component" value="Unassembled WGS sequence"/>
</dbReference>
<dbReference type="Proteomes" id="UP000286097">
    <property type="component" value="Unassembled WGS sequence"/>
</dbReference>
<evidence type="ECO:0000313" key="11">
    <source>
        <dbReference type="Proteomes" id="UP000282087"/>
    </source>
</evidence>
<dbReference type="GO" id="GO:0004674">
    <property type="term" value="F:protein serine/threonine kinase activity"/>
    <property type="evidence" value="ECO:0007669"/>
    <property type="project" value="UniProtKB-KW"/>
</dbReference>
<evidence type="ECO:0000256" key="1">
    <source>
        <dbReference type="ARBA" id="ARBA00022527"/>
    </source>
</evidence>
<accession>A0A3M6VB78</accession>
<evidence type="ECO:0000256" key="3">
    <source>
        <dbReference type="ARBA" id="ARBA00022741"/>
    </source>
</evidence>
<evidence type="ECO:0000256" key="2">
    <source>
        <dbReference type="ARBA" id="ARBA00022679"/>
    </source>
</evidence>
<dbReference type="SMART" id="SM00220">
    <property type="entry name" value="S_TKc"/>
    <property type="match status" value="1"/>
</dbReference>
<keyword evidence="2" id="KW-0808">Transferase</keyword>
<feature type="region of interest" description="Disordered" evidence="7">
    <location>
        <begin position="138"/>
        <end position="157"/>
    </location>
</feature>
<evidence type="ECO:0000256" key="6">
    <source>
        <dbReference type="PROSITE-ProRule" id="PRU10141"/>
    </source>
</evidence>
<dbReference type="AlphaFoldDB" id="A0A3M6VB78"/>
<evidence type="ECO:0000256" key="5">
    <source>
        <dbReference type="ARBA" id="ARBA00022840"/>
    </source>
</evidence>
<dbReference type="OrthoDB" id="9332038at2759"/>
<proteinExistence type="predicted"/>